<gene>
    <name evidence="1" type="ORF">KQ878_03465</name>
</gene>
<dbReference type="EMBL" id="JAHMHK010000007">
    <property type="protein sequence ID" value="MBU4693926.1"/>
    <property type="molecule type" value="Genomic_DNA"/>
</dbReference>
<reference evidence="1" key="1">
    <citation type="submission" date="2021-06" db="EMBL/GenBank/DDBJ databases">
        <title>Novel Mycoplasma species detected in California sea lions (Zalophus californianus) from the USA.</title>
        <authorList>
            <person name="Volokhov D.V."/>
            <person name="Furtak V.A."/>
            <person name="Zagorodnyaya T.A."/>
        </authorList>
    </citation>
    <scope>NUCLEOTIDE SEQUENCE [LARGE SCALE GENOMIC DNA]</scope>
    <source>
        <strain evidence="1">CSL 4779</strain>
    </source>
</reference>
<name>A0ABS6DSF2_9MOLU</name>
<dbReference type="RefSeq" id="WP_216567950.1">
    <property type="nucleotide sequence ID" value="NZ_JAHMHK010000007.1"/>
</dbReference>
<organism evidence="1 2">
    <name type="scientific">Mycoplasma zalophidermidis</name>
    <dbReference type="NCBI Taxonomy" id="398174"/>
    <lineage>
        <taxon>Bacteria</taxon>
        <taxon>Bacillati</taxon>
        <taxon>Mycoplasmatota</taxon>
        <taxon>Mollicutes</taxon>
        <taxon>Mycoplasmataceae</taxon>
        <taxon>Mycoplasma</taxon>
    </lineage>
</organism>
<keyword evidence="2" id="KW-1185">Reference proteome</keyword>
<protein>
    <recommendedName>
        <fullName evidence="3">Type I restriction modification DNA specificity domain-containing protein</fullName>
    </recommendedName>
</protein>
<evidence type="ECO:0000313" key="1">
    <source>
        <dbReference type="EMBL" id="MBU4693926.1"/>
    </source>
</evidence>
<evidence type="ECO:0008006" key="3">
    <source>
        <dbReference type="Google" id="ProtNLM"/>
    </source>
</evidence>
<accession>A0ABS6DSF2</accession>
<evidence type="ECO:0000313" key="2">
    <source>
        <dbReference type="Proteomes" id="UP000812267"/>
    </source>
</evidence>
<dbReference type="Proteomes" id="UP000812267">
    <property type="component" value="Unassembled WGS sequence"/>
</dbReference>
<sequence length="143" mass="16774">MGEVLKYLRPDKFIITDENIILTGKIPVLTANKSNLLGYSNKSNFFSKECILFDDFTMSNKYINFPFLVKSSAIKILISNSKENSLFMIYKIFSKLKSDITEHKRHYIQETQFIKILLPCANEDKMLKRFCLLFDRAISLLQW</sequence>
<proteinExistence type="predicted"/>
<comment type="caution">
    <text evidence="1">The sequence shown here is derived from an EMBL/GenBank/DDBJ whole genome shotgun (WGS) entry which is preliminary data.</text>
</comment>